<dbReference type="InterPro" id="IPR036300">
    <property type="entry name" value="MIR_dom_sf"/>
</dbReference>
<dbReference type="SUPFAM" id="SSF82109">
    <property type="entry name" value="MIR domain"/>
    <property type="match status" value="1"/>
</dbReference>
<keyword evidence="1" id="KW-0677">Repeat</keyword>
<evidence type="ECO:0000313" key="4">
    <source>
        <dbReference type="Proteomes" id="UP000022910"/>
    </source>
</evidence>
<dbReference type="OrthoDB" id="2306354at2759"/>
<dbReference type="PROSITE" id="PS50919">
    <property type="entry name" value="MIR"/>
    <property type="match status" value="1"/>
</dbReference>
<name>A0A015KI17_RHIIW</name>
<gene>
    <name evidence="3" type="ORF">RirG_190620</name>
</gene>
<dbReference type="HOGENOM" id="CLU_047744_1_0_1"/>
<feature type="domain" description="MIR" evidence="2">
    <location>
        <begin position="157"/>
        <end position="212"/>
    </location>
</feature>
<dbReference type="Gene3D" id="2.80.10.50">
    <property type="match status" value="1"/>
</dbReference>
<dbReference type="EMBL" id="JEMT01026506">
    <property type="protein sequence ID" value="EXX59266.1"/>
    <property type="molecule type" value="Genomic_DNA"/>
</dbReference>
<evidence type="ECO:0000259" key="2">
    <source>
        <dbReference type="PROSITE" id="PS50919"/>
    </source>
</evidence>
<dbReference type="Proteomes" id="UP000022910">
    <property type="component" value="Unassembled WGS sequence"/>
</dbReference>
<evidence type="ECO:0000313" key="3">
    <source>
        <dbReference type="EMBL" id="EXX59266.1"/>
    </source>
</evidence>
<dbReference type="SMART" id="SM00472">
    <property type="entry name" value="MIR"/>
    <property type="match status" value="1"/>
</dbReference>
<comment type="caution">
    <text evidence="3">The sequence shown here is derived from an EMBL/GenBank/DDBJ whole genome shotgun (WGS) entry which is preliminary data.</text>
</comment>
<dbReference type="SMR" id="A0A015KI17"/>
<proteinExistence type="predicted"/>
<accession>A0A015KI17</accession>
<sequence>MDIPKYNGNIHPDEWINDIQKFRYIWKLDYKEFLKIAISLVDPTIKLPAEISNIEELRNALKDNISFAVFKNTNKRKLQLLKYIPESRGGDTSKFISNFLKLCYNAEINDIEQQKNYLCESLPMRSFFSNEFYKKMKNVNSINELIKEFEDIVVEESNLIKDESIVALKHIATGKYLSSAENLNYTTGSCTQLVFAGSPVPDSNSLWKIKFGKELAAYNNTSIKLQHVKSSNKFLGIYYDGYNRCCYCKSPSTNHTEVSCNNLNHGYCSDNWKFNHCKLENHQGYLKSNDIINISVKKLYDNGGNYTPNGPVEFLRSHDIQFTIGNDTFQEVVCHNERLGGNDEWCIELIKQYVWTIDVLTD</sequence>
<organism evidence="3 4">
    <name type="scientific">Rhizophagus irregularis (strain DAOM 197198w)</name>
    <name type="common">Glomus intraradices</name>
    <dbReference type="NCBI Taxonomy" id="1432141"/>
    <lineage>
        <taxon>Eukaryota</taxon>
        <taxon>Fungi</taxon>
        <taxon>Fungi incertae sedis</taxon>
        <taxon>Mucoromycota</taxon>
        <taxon>Glomeromycotina</taxon>
        <taxon>Glomeromycetes</taxon>
        <taxon>Glomerales</taxon>
        <taxon>Glomeraceae</taxon>
        <taxon>Rhizophagus</taxon>
    </lineage>
</organism>
<keyword evidence="4" id="KW-1185">Reference proteome</keyword>
<reference evidence="3 4" key="1">
    <citation type="submission" date="2014-02" db="EMBL/GenBank/DDBJ databases">
        <title>Single nucleus genome sequencing reveals high similarity among nuclei of an endomycorrhizal fungus.</title>
        <authorList>
            <person name="Lin K."/>
            <person name="Geurts R."/>
            <person name="Zhang Z."/>
            <person name="Limpens E."/>
            <person name="Saunders D.G."/>
            <person name="Mu D."/>
            <person name="Pang E."/>
            <person name="Cao H."/>
            <person name="Cha H."/>
            <person name="Lin T."/>
            <person name="Zhou Q."/>
            <person name="Shang Y."/>
            <person name="Li Y."/>
            <person name="Ivanov S."/>
            <person name="Sharma T."/>
            <person name="Velzen R.V."/>
            <person name="Ruijter N.D."/>
            <person name="Aanen D.K."/>
            <person name="Win J."/>
            <person name="Kamoun S."/>
            <person name="Bisseling T."/>
            <person name="Huang S."/>
        </authorList>
    </citation>
    <scope>NUCLEOTIDE SEQUENCE [LARGE SCALE GENOMIC DNA]</scope>
    <source>
        <strain evidence="4">DAOM197198w</strain>
    </source>
</reference>
<evidence type="ECO:0000256" key="1">
    <source>
        <dbReference type="ARBA" id="ARBA00022737"/>
    </source>
</evidence>
<dbReference type="InterPro" id="IPR016093">
    <property type="entry name" value="MIR_motif"/>
</dbReference>
<dbReference type="CDD" id="cd23263">
    <property type="entry name" value="beta-trefoil_MIR"/>
    <property type="match status" value="1"/>
</dbReference>
<protein>
    <recommendedName>
        <fullName evidence="2">MIR domain-containing protein</fullName>
    </recommendedName>
</protein>
<dbReference type="AlphaFoldDB" id="A0A015KI17"/>